<protein>
    <submittedName>
        <fullName evidence="2">Uncharacterized protein</fullName>
    </submittedName>
</protein>
<dbReference type="Proteomes" id="UP000265618">
    <property type="component" value="Unassembled WGS sequence"/>
</dbReference>
<organism evidence="2 3">
    <name type="scientific">Kipferlia bialata</name>
    <dbReference type="NCBI Taxonomy" id="797122"/>
    <lineage>
        <taxon>Eukaryota</taxon>
        <taxon>Metamonada</taxon>
        <taxon>Carpediemonas-like organisms</taxon>
        <taxon>Kipferlia</taxon>
    </lineage>
</organism>
<evidence type="ECO:0000256" key="1">
    <source>
        <dbReference type="SAM" id="Phobius"/>
    </source>
</evidence>
<feature type="non-terminal residue" evidence="2">
    <location>
        <position position="1"/>
    </location>
</feature>
<sequence length="132" mass="14580">EYSASIIAPRDYTTDHDLRVYVDGVFLASYGTDVYRGFNTVMIVVIVGGIFVAIVALLAIFVCHFEGKKKRREESGSASPIHQLNHKPSFSYGIQQAVYSKVVAQPVMQVLSPTAIPLNDDESDMSEFSQFA</sequence>
<dbReference type="EMBL" id="BDIP01007351">
    <property type="protein sequence ID" value="GCA64476.1"/>
    <property type="molecule type" value="Genomic_DNA"/>
</dbReference>
<dbReference type="AlphaFoldDB" id="A0A391NWU8"/>
<keyword evidence="1" id="KW-0812">Transmembrane</keyword>
<name>A0A391NWU8_9EUKA</name>
<accession>A0A391NWU8</accession>
<keyword evidence="1" id="KW-1133">Transmembrane helix</keyword>
<reference evidence="2 3" key="1">
    <citation type="journal article" date="2018" name="PLoS ONE">
        <title>The draft genome of Kipferlia bialata reveals reductive genome evolution in fornicate parasites.</title>
        <authorList>
            <person name="Tanifuji G."/>
            <person name="Takabayashi S."/>
            <person name="Kume K."/>
            <person name="Takagi M."/>
            <person name="Nakayama T."/>
            <person name="Kamikawa R."/>
            <person name="Inagaki Y."/>
            <person name="Hashimoto T."/>
        </authorList>
    </citation>
    <scope>NUCLEOTIDE SEQUENCE [LARGE SCALE GENOMIC DNA]</scope>
    <source>
        <strain evidence="2">NY0173</strain>
    </source>
</reference>
<comment type="caution">
    <text evidence="2">The sequence shown here is derived from an EMBL/GenBank/DDBJ whole genome shotgun (WGS) entry which is preliminary data.</text>
</comment>
<gene>
    <name evidence="2" type="ORF">KIPB_014380</name>
</gene>
<feature type="transmembrane region" description="Helical" evidence="1">
    <location>
        <begin position="41"/>
        <end position="63"/>
    </location>
</feature>
<keyword evidence="3" id="KW-1185">Reference proteome</keyword>
<evidence type="ECO:0000313" key="2">
    <source>
        <dbReference type="EMBL" id="GCA64476.1"/>
    </source>
</evidence>
<proteinExistence type="predicted"/>
<evidence type="ECO:0000313" key="3">
    <source>
        <dbReference type="Proteomes" id="UP000265618"/>
    </source>
</evidence>
<keyword evidence="1" id="KW-0472">Membrane</keyword>